<evidence type="ECO:0000313" key="3">
    <source>
        <dbReference type="EMBL" id="RHY10071.1"/>
    </source>
</evidence>
<comment type="caution">
    <text evidence="3">The sequence shown here is derived from an EMBL/GenBank/DDBJ whole genome shotgun (WGS) entry which is preliminary data.</text>
</comment>
<dbReference type="VEuPathDB" id="FungiDB:H257_17951"/>
<dbReference type="Gene3D" id="1.10.3080.10">
    <property type="entry name" value="Clc chloride channel"/>
    <property type="match status" value="1"/>
</dbReference>
<accession>A0A397AX64</accession>
<evidence type="ECO:0000313" key="4">
    <source>
        <dbReference type="Proteomes" id="UP000266239"/>
    </source>
</evidence>
<dbReference type="AlphaFoldDB" id="A0A397AX64"/>
<dbReference type="SUPFAM" id="SSF81340">
    <property type="entry name" value="Clc chloride channel"/>
    <property type="match status" value="1"/>
</dbReference>
<dbReference type="PANTHER" id="PTHR11689">
    <property type="entry name" value="CHLORIDE CHANNEL PROTEIN CLC FAMILY MEMBER"/>
    <property type="match status" value="1"/>
</dbReference>
<dbReference type="SUPFAM" id="SSF54631">
    <property type="entry name" value="CBS-domain pair"/>
    <property type="match status" value="1"/>
</dbReference>
<keyword evidence="2" id="KW-0129">CBS domain</keyword>
<evidence type="ECO:0000256" key="1">
    <source>
        <dbReference type="ARBA" id="ARBA00022737"/>
    </source>
</evidence>
<dbReference type="InterPro" id="IPR014743">
    <property type="entry name" value="Cl-channel_core"/>
</dbReference>
<dbReference type="InterPro" id="IPR046342">
    <property type="entry name" value="CBS_dom_sf"/>
</dbReference>
<dbReference type="Proteomes" id="UP000266239">
    <property type="component" value="Unassembled WGS sequence"/>
</dbReference>
<protein>
    <submittedName>
        <fullName evidence="3">Uncharacterized protein</fullName>
    </submittedName>
</protein>
<gene>
    <name evidence="3" type="ORF">DYB25_009436</name>
</gene>
<feature type="non-terminal residue" evidence="3">
    <location>
        <position position="1"/>
    </location>
</feature>
<evidence type="ECO:0000256" key="2">
    <source>
        <dbReference type="ARBA" id="ARBA00023122"/>
    </source>
</evidence>
<dbReference type="InterPro" id="IPR051280">
    <property type="entry name" value="Cl-channel/antiporter"/>
</dbReference>
<keyword evidence="1" id="KW-0677">Repeat</keyword>
<reference evidence="3 4" key="1">
    <citation type="submission" date="2018-08" db="EMBL/GenBank/DDBJ databases">
        <title>Aphanomyces genome sequencing and annotation.</title>
        <authorList>
            <person name="Minardi D."/>
            <person name="Oidtmann B."/>
            <person name="Van Der Giezen M."/>
            <person name="Studholme D.J."/>
        </authorList>
    </citation>
    <scope>NUCLEOTIDE SEQUENCE [LARGE SCALE GENOMIC DNA]</scope>
    <source>
        <strain evidence="3 4">Yx</strain>
    </source>
</reference>
<dbReference type="EMBL" id="QUTA01006675">
    <property type="protein sequence ID" value="RHY10071.1"/>
    <property type="molecule type" value="Genomic_DNA"/>
</dbReference>
<organism evidence="3 4">
    <name type="scientific">Aphanomyces astaci</name>
    <name type="common">Crayfish plague agent</name>
    <dbReference type="NCBI Taxonomy" id="112090"/>
    <lineage>
        <taxon>Eukaryota</taxon>
        <taxon>Sar</taxon>
        <taxon>Stramenopiles</taxon>
        <taxon>Oomycota</taxon>
        <taxon>Saprolegniomycetes</taxon>
        <taxon>Saprolegniales</taxon>
        <taxon>Verrucalvaceae</taxon>
        <taxon>Aphanomyces</taxon>
    </lineage>
</organism>
<proteinExistence type="predicted"/>
<dbReference type="PANTHER" id="PTHR11689:SF136">
    <property type="entry name" value="H(+)_CL(-) EXCHANGE TRANSPORTER 7"/>
    <property type="match status" value="1"/>
</dbReference>
<sequence length="209" mass="23708">DGDTRNPVAFPYSLYFVYYDQYLSIQGIALQSVLLALGNVEYGLPLIVTLFSARWVGNYFNHGIYDIHIHLRQLPFLDWDPPVEGSRMRVKHVMTRHPKSVRTVERAGLIWDYLSLTTHNGFPVVVDDPTFGPKFFAGIILRKQLTVVLAQKDFRSLKPRPFSRHPPQEPNDVAGDAAATCLSYQDMEAAYPNYPEPDVGYTLSDAYVA</sequence>
<name>A0A397AX64_APHAT</name>
<dbReference type="GO" id="GO:0015108">
    <property type="term" value="F:chloride transmembrane transporter activity"/>
    <property type="evidence" value="ECO:0007669"/>
    <property type="project" value="TreeGrafter"/>
</dbReference>